<protein>
    <submittedName>
        <fullName evidence="6">Uncharacterized protein</fullName>
    </submittedName>
</protein>
<feature type="domain" description="Glycine radical" evidence="4">
    <location>
        <begin position="669"/>
        <end position="789"/>
    </location>
</feature>
<evidence type="ECO:0000259" key="5">
    <source>
        <dbReference type="PROSITE" id="PS51554"/>
    </source>
</evidence>
<dbReference type="PANTHER" id="PTHR43641">
    <property type="entry name" value="FORMATE ACETYLTRANSFERASE 3-RELATED"/>
    <property type="match status" value="1"/>
</dbReference>
<evidence type="ECO:0000256" key="2">
    <source>
        <dbReference type="ARBA" id="ARBA00023239"/>
    </source>
</evidence>
<evidence type="ECO:0000256" key="1">
    <source>
        <dbReference type="ARBA" id="ARBA00022818"/>
    </source>
</evidence>
<organism evidence="6 7">
    <name type="scientific">Diplocloster agilis</name>
    <dbReference type="NCBI Taxonomy" id="2850323"/>
    <lineage>
        <taxon>Bacteria</taxon>
        <taxon>Bacillati</taxon>
        <taxon>Bacillota</taxon>
        <taxon>Clostridia</taxon>
        <taxon>Lachnospirales</taxon>
        <taxon>Lachnospiraceae</taxon>
        <taxon>Diplocloster</taxon>
    </lineage>
</organism>
<gene>
    <name evidence="6" type="ORF">KTH89_04075</name>
</gene>
<dbReference type="RefSeq" id="WP_158342331.1">
    <property type="nucleotide sequence ID" value="NZ_JAHQCW010000004.1"/>
</dbReference>
<dbReference type="PROSITE" id="PS51149">
    <property type="entry name" value="GLY_RADICAL_2"/>
    <property type="match status" value="1"/>
</dbReference>
<feature type="domain" description="PFL" evidence="5">
    <location>
        <begin position="10"/>
        <end position="662"/>
    </location>
</feature>
<accession>A0A949JXR9</accession>
<dbReference type="Pfam" id="PF01228">
    <property type="entry name" value="Gly_radical"/>
    <property type="match status" value="1"/>
</dbReference>
<dbReference type="InterPro" id="IPR004184">
    <property type="entry name" value="PFL_dom"/>
</dbReference>
<dbReference type="InterPro" id="IPR001150">
    <property type="entry name" value="Gly_radical"/>
</dbReference>
<evidence type="ECO:0000259" key="4">
    <source>
        <dbReference type="PROSITE" id="PS51149"/>
    </source>
</evidence>
<feature type="modified residue" description="Glycine radical" evidence="3">
    <location>
        <position position="765"/>
    </location>
</feature>
<evidence type="ECO:0000256" key="3">
    <source>
        <dbReference type="PROSITE-ProRule" id="PRU00493"/>
    </source>
</evidence>
<keyword evidence="7" id="KW-1185">Reference proteome</keyword>
<dbReference type="Gene3D" id="3.20.70.20">
    <property type="match status" value="1"/>
</dbReference>
<comment type="caution">
    <text evidence="6">The sequence shown here is derived from an EMBL/GenBank/DDBJ whole genome shotgun (WGS) entry which is preliminary data.</text>
</comment>
<reference evidence="6" key="1">
    <citation type="submission" date="2021-06" db="EMBL/GenBank/DDBJ databases">
        <title>Description of novel taxa of the family Lachnospiraceae.</title>
        <authorList>
            <person name="Chaplin A.V."/>
            <person name="Sokolova S.R."/>
            <person name="Pikina A.P."/>
            <person name="Korzhanova M."/>
            <person name="Belova V."/>
            <person name="Korostin D."/>
            <person name="Efimov B.A."/>
        </authorList>
    </citation>
    <scope>NUCLEOTIDE SEQUENCE</scope>
    <source>
        <strain evidence="6">ASD5720</strain>
    </source>
</reference>
<dbReference type="GO" id="GO:0005829">
    <property type="term" value="C:cytosol"/>
    <property type="evidence" value="ECO:0007669"/>
    <property type="project" value="TreeGrafter"/>
</dbReference>
<dbReference type="EMBL" id="JAHQCW010000004">
    <property type="protein sequence ID" value="MBU9735702.1"/>
    <property type="molecule type" value="Genomic_DNA"/>
</dbReference>
<dbReference type="GO" id="GO:0016829">
    <property type="term" value="F:lyase activity"/>
    <property type="evidence" value="ECO:0007669"/>
    <property type="project" value="UniProtKB-KW"/>
</dbReference>
<sequence>MIDMTVKKRPRVREIYDRLLDTIPTVDMDRARIVTDYYKTHESEPVVMKRGGSMAEVFKKLPAVVRPNELIVGAEGRLQGSVQVYPEYNTFILKDEINDLSERLKYSKYTMDETDKKEFLEVIEPYWKGRTMNEHIFSLIPIESQKAANELMFTYSSGTMFNAAHTQPNYYEVMRRGTKGLVQDIDKKIDLLNLADAEDQKKYFWYKAAKAELEALPVWAGNYADEAERQAKEETDQKRKKELMEIARICRKVPAEPAETFHEALQAVWFCHVAVRLETCGISISMGRFDMELAPYLEKDIAAGRLTWDQAEELMECMWLKFNESNIMLPDAKEPFMSRQALTIGGVDDEGRDVTSDMSYLIIKTHESIHLHQPSICMRVHAKTPYELLKEALRVNRMGGGIPSFFNDKIHIPALMNRGASLKDARNYGIVGCVEPAPAYRSWASCSAGKFNLPKCFMLSLHDGADTKTGRQIGIKVGKAEDFHSFEEVKKAYADTVAHFAKLEITAENAIEIGQADCCPVPLMSSLHTGCIDSGTDVTAGGAKYNWAAPQTTGQASVGDGLEAIKIAVFDEKKISMGELLEIVDSNYAGHEEFRQYLLNLPKYGNDIDEPDYLVRFALKAFTDQMGRYRNARGGIFHAGSFPGPSHVTFGNALGATPDGRRAGEAFPAGLSPVSNRNTAAFTSIVNSASKLDYYGASNGTVITAWLSDNMLSTDRGIDNVAAVIKTYFERDGQEIQFNVVSAEELKEAQENPEKHRALVIRVTGWSSFFVGLDKSLQDELIERELLRK</sequence>
<dbReference type="PROSITE" id="PS51554">
    <property type="entry name" value="PFL"/>
    <property type="match status" value="1"/>
</dbReference>
<dbReference type="Pfam" id="PF02901">
    <property type="entry name" value="PFL-like"/>
    <property type="match status" value="1"/>
</dbReference>
<evidence type="ECO:0000313" key="6">
    <source>
        <dbReference type="EMBL" id="MBU9735702.1"/>
    </source>
</evidence>
<dbReference type="PANTHER" id="PTHR43641:SF2">
    <property type="entry name" value="DEHYDRATASE YBIW-RELATED"/>
    <property type="match status" value="1"/>
</dbReference>
<keyword evidence="2" id="KW-0456">Lyase</keyword>
<keyword evidence="1 3" id="KW-0556">Organic radical</keyword>
<name>A0A949JXR9_9FIRM</name>
<dbReference type="InterPro" id="IPR051215">
    <property type="entry name" value="GRE"/>
</dbReference>
<proteinExistence type="predicted"/>
<dbReference type="AlphaFoldDB" id="A0A949JXR9"/>
<dbReference type="SUPFAM" id="SSF51998">
    <property type="entry name" value="PFL-like glycyl radical enzymes"/>
    <property type="match status" value="1"/>
</dbReference>
<dbReference type="Proteomes" id="UP000712157">
    <property type="component" value="Unassembled WGS sequence"/>
</dbReference>
<evidence type="ECO:0000313" key="7">
    <source>
        <dbReference type="Proteomes" id="UP000712157"/>
    </source>
</evidence>